<keyword evidence="1" id="KW-0472">Membrane</keyword>
<feature type="chain" id="PRO_5019372774" description="Gram-positive cocci surface proteins LPxTG domain-containing protein" evidence="2">
    <location>
        <begin position="29"/>
        <end position="240"/>
    </location>
</feature>
<sequence>MKYKLPRVCLISILSLAVVCLFVKPVYAANDNLPSGVLIGDDKGFRVEKDGNYLIEAKNLRPGSKFTRTISVGNYSEKDTGPMLIDMKMNYDKYKPIIKGKENLLKVTQVKFKVNSKEVYQGSLDFSGVKEKRDKTKPIKISSLKAGESATLTADFEIPEDVDESKWLTPNSVEFVLEFSARRDPSKITEPEETKKPGLAGILPKTGEELAFLLLGIAIGFLLIILALRVFIQNREKQRN</sequence>
<dbReference type="AlphaFoldDB" id="A0A430B763"/>
<reference evidence="3 4" key="1">
    <citation type="submission" date="2017-05" db="EMBL/GenBank/DDBJ databases">
        <title>Vagococcus spp. assemblies.</title>
        <authorList>
            <person name="Gulvik C.A."/>
        </authorList>
    </citation>
    <scope>NUCLEOTIDE SEQUENCE [LARGE SCALE GENOMIC DNA]</scope>
    <source>
        <strain evidence="3 4">SS1714</strain>
    </source>
</reference>
<keyword evidence="1" id="KW-1133">Transmembrane helix</keyword>
<feature type="signal peptide" evidence="2">
    <location>
        <begin position="1"/>
        <end position="28"/>
    </location>
</feature>
<evidence type="ECO:0000313" key="3">
    <source>
        <dbReference type="EMBL" id="RSU16123.1"/>
    </source>
</evidence>
<proteinExistence type="predicted"/>
<accession>A0A430B763</accession>
<protein>
    <recommendedName>
        <fullName evidence="5">Gram-positive cocci surface proteins LPxTG domain-containing protein</fullName>
    </recommendedName>
</protein>
<gene>
    <name evidence="3" type="ORF">CBF28_04000</name>
</gene>
<evidence type="ECO:0000256" key="2">
    <source>
        <dbReference type="SAM" id="SignalP"/>
    </source>
</evidence>
<dbReference type="Proteomes" id="UP000288028">
    <property type="component" value="Unassembled WGS sequence"/>
</dbReference>
<keyword evidence="1" id="KW-0812">Transmembrane</keyword>
<evidence type="ECO:0000256" key="1">
    <source>
        <dbReference type="SAM" id="Phobius"/>
    </source>
</evidence>
<organism evidence="3 4">
    <name type="scientific">Vagococcus carniphilus</name>
    <dbReference type="NCBI Taxonomy" id="218144"/>
    <lineage>
        <taxon>Bacteria</taxon>
        <taxon>Bacillati</taxon>
        <taxon>Bacillota</taxon>
        <taxon>Bacilli</taxon>
        <taxon>Lactobacillales</taxon>
        <taxon>Enterococcaceae</taxon>
        <taxon>Vagococcus</taxon>
    </lineage>
</organism>
<comment type="caution">
    <text evidence="3">The sequence shown here is derived from an EMBL/GenBank/DDBJ whole genome shotgun (WGS) entry which is preliminary data.</text>
</comment>
<evidence type="ECO:0008006" key="5">
    <source>
        <dbReference type="Google" id="ProtNLM"/>
    </source>
</evidence>
<name>A0A430B763_9ENTE</name>
<keyword evidence="4" id="KW-1185">Reference proteome</keyword>
<dbReference type="RefSeq" id="WP_126792203.1">
    <property type="nucleotide sequence ID" value="NZ_CP060720.1"/>
</dbReference>
<feature type="transmembrane region" description="Helical" evidence="1">
    <location>
        <begin position="210"/>
        <end position="232"/>
    </location>
</feature>
<dbReference type="GeneID" id="95581379"/>
<dbReference type="EMBL" id="NGKB01000003">
    <property type="protein sequence ID" value="RSU16123.1"/>
    <property type="molecule type" value="Genomic_DNA"/>
</dbReference>
<keyword evidence="2" id="KW-0732">Signal</keyword>
<dbReference type="OrthoDB" id="2194994at2"/>
<evidence type="ECO:0000313" key="4">
    <source>
        <dbReference type="Proteomes" id="UP000288028"/>
    </source>
</evidence>